<organism evidence="2">
    <name type="scientific">Blautia glucerasea</name>
    <dbReference type="NCBI Taxonomy" id="536633"/>
    <lineage>
        <taxon>Bacteria</taxon>
        <taxon>Bacillati</taxon>
        <taxon>Bacillota</taxon>
        <taxon>Clostridia</taxon>
        <taxon>Lachnospirales</taxon>
        <taxon>Lachnospiraceae</taxon>
        <taxon>Blautia</taxon>
    </lineage>
</organism>
<keyword evidence="1" id="KW-0812">Transmembrane</keyword>
<keyword evidence="1" id="KW-1133">Transmembrane helix</keyword>
<gene>
    <name evidence="2" type="ORF">BGLFYP119_02647</name>
</gene>
<evidence type="ECO:0000313" key="2">
    <source>
        <dbReference type="EMBL" id="VYT28601.1"/>
    </source>
</evidence>
<accession>A0A6N2VJ90</accession>
<reference evidence="2" key="1">
    <citation type="submission" date="2019-11" db="EMBL/GenBank/DDBJ databases">
        <authorList>
            <person name="Feng L."/>
        </authorList>
    </citation>
    <scope>NUCLEOTIDE SEQUENCE</scope>
    <source>
        <strain evidence="2">BgluceraseaLFYP119</strain>
    </source>
</reference>
<keyword evidence="1" id="KW-0472">Membrane</keyword>
<proteinExistence type="predicted"/>
<dbReference type="AlphaFoldDB" id="A0A6N2VJ90"/>
<feature type="transmembrane region" description="Helical" evidence="1">
    <location>
        <begin position="7"/>
        <end position="24"/>
    </location>
</feature>
<dbReference type="EMBL" id="CACRST010000025">
    <property type="protein sequence ID" value="VYT28601.1"/>
    <property type="molecule type" value="Genomic_DNA"/>
</dbReference>
<feature type="transmembrane region" description="Helical" evidence="1">
    <location>
        <begin position="183"/>
        <end position="204"/>
    </location>
</feature>
<feature type="transmembrane region" description="Helical" evidence="1">
    <location>
        <begin position="30"/>
        <end position="49"/>
    </location>
</feature>
<sequence>MRNPWPIFSVAAFAGAVCLVYDHFFSYETMWIAVVAILALLVLCFFVYCKYERWLAKKLNPYVETYQSDHDLKKLKQGLDRWRPWAFSKHSQNIITANWFSALLEQRRWAEAEEILEQFLYRAKNTQDKIRYHLLREDYARAIGDVELEEKEKILSEQLKDQLRNKIGESRVPANAKESKHAFLCWLSFSFGLVLLGVISNIAAGDSIFGSVGAGLIILGLFSFPVVVIWLLLWLVRRRREVAE</sequence>
<dbReference type="RefSeq" id="WP_412109954.1">
    <property type="nucleotide sequence ID" value="NZ_CACRST010000025.1"/>
</dbReference>
<evidence type="ECO:0000256" key="1">
    <source>
        <dbReference type="SAM" id="Phobius"/>
    </source>
</evidence>
<name>A0A6N2VJ90_9FIRM</name>
<feature type="transmembrane region" description="Helical" evidence="1">
    <location>
        <begin position="216"/>
        <end position="236"/>
    </location>
</feature>
<protein>
    <submittedName>
        <fullName evidence="2">Uncharacterized protein</fullName>
    </submittedName>
</protein>